<dbReference type="EMBL" id="PXOH01000075">
    <property type="protein sequence ID" value="PSF28338.1"/>
    <property type="molecule type" value="Genomic_DNA"/>
</dbReference>
<evidence type="ECO:0000313" key="2">
    <source>
        <dbReference type="Proteomes" id="UP000239001"/>
    </source>
</evidence>
<reference evidence="1 2" key="2">
    <citation type="submission" date="2018-03" db="EMBL/GenBank/DDBJ databases">
        <authorList>
            <person name="Keele B.F."/>
        </authorList>
    </citation>
    <scope>NUCLEOTIDE SEQUENCE [LARGE SCALE GENOMIC DNA]</scope>
    <source>
        <strain evidence="1 2">CCALA 016</strain>
    </source>
</reference>
<keyword evidence="2" id="KW-1185">Reference proteome</keyword>
<dbReference type="Proteomes" id="UP000239001">
    <property type="component" value="Unassembled WGS sequence"/>
</dbReference>
<accession>A0A2T1LQI6</accession>
<proteinExistence type="predicted"/>
<comment type="caution">
    <text evidence="1">The sequence shown here is derived from an EMBL/GenBank/DDBJ whole genome shotgun (WGS) entry which is preliminary data.</text>
</comment>
<organism evidence="1 2">
    <name type="scientific">Aphanothece hegewaldii CCALA 016</name>
    <dbReference type="NCBI Taxonomy" id="2107694"/>
    <lineage>
        <taxon>Bacteria</taxon>
        <taxon>Bacillati</taxon>
        <taxon>Cyanobacteriota</taxon>
        <taxon>Cyanophyceae</taxon>
        <taxon>Oscillatoriophycideae</taxon>
        <taxon>Chroococcales</taxon>
        <taxon>Aphanothecaceae</taxon>
        <taxon>Aphanothece</taxon>
    </lineage>
</organism>
<protein>
    <submittedName>
        <fullName evidence="1">Uncharacterized protein</fullName>
    </submittedName>
</protein>
<name>A0A2T1LQI6_9CHRO</name>
<evidence type="ECO:0000313" key="1">
    <source>
        <dbReference type="EMBL" id="PSF28338.1"/>
    </source>
</evidence>
<dbReference type="AlphaFoldDB" id="A0A2T1LQI6"/>
<dbReference type="RefSeq" id="WP_106459563.1">
    <property type="nucleotide sequence ID" value="NZ_PXOH01000075.1"/>
</dbReference>
<reference evidence="1 2" key="1">
    <citation type="submission" date="2018-03" db="EMBL/GenBank/DDBJ databases">
        <title>The ancient ancestry and fast evolution of plastids.</title>
        <authorList>
            <person name="Moore K.R."/>
            <person name="Magnabosco C."/>
            <person name="Momper L."/>
            <person name="Gold D.A."/>
            <person name="Bosak T."/>
            <person name="Fournier G.P."/>
        </authorList>
    </citation>
    <scope>NUCLEOTIDE SEQUENCE [LARGE SCALE GENOMIC DNA]</scope>
    <source>
        <strain evidence="1 2">CCALA 016</strain>
    </source>
</reference>
<dbReference type="OrthoDB" id="498999at2"/>
<sequence length="1190" mass="134925">MTLYLTHFDTLLRQDLQVTEPIKNCLAEYLFPDTRFAIGEINPKQVKAKELREYQGMTLQFASRERMYFSNRSVRDLLYPNSSDGAAYGSLPFTPCQSFSEIQQARVLVINDHTGDSNGILPKEQALKLVGDCHGKMSLELAEQLTGRKNAPFQFRLGIRPQENCQFYRIAKGTLAPDPRLETLTSDVIERGDQFKIGYDLILPTSSFKGRKGADAIQPGEYTLDLGIGIKTIAEYGKQSLGAQVLVNYPKGVSSEILPILQQKAEELAQAQSDLHALARHFVTTYEERANCFEEIFEELGSLTPLDALATDTEETPQSQEKLLFDLLKTDLEHHGQLLEHPFIIDELQKFLQRQWLDLATGRAIKFQAALAQPSLDLKENEVCVPKIPDGTELIVTRSPLVNSNGVIVLTNRHLPQLMKLEGSIHIHPDTAAKHLQADFDGDRLAFERADRYPTLTAEIKESLLPQNRYPDVIKRDKIPYSGSFEEIAVSAVKNDIGKIANQIMAAVTLRWETVLMPDEKQESYVRQVAQYYRTVLAKDVDPKKPFQIPEQYQQQVQTLANLPQEISPQQVEMALQLIRDIQFKIVGDLSNELQVAVDGPKSALRPDNTVLNACKEIGGYQPVTWLAARDKSRNPQVYRNKILDSSNYGPIDQMIRMTNEKWQQSCLMARPAVQFRGFFPEVGNPKIVEIAQEIKETYNDYLRAARSLEDLKSQHPELIDPYIEIHSTKSQKIIYLTRLERFGALNSGLLNKDTASSIDLRLVSNTFDREIPHSLLAMATFNVDGKTLERPIGAVTFSSMEEYSLKAGMKLTQAGVEIHPRITPERINGIYRSLDEYVEMLHQEHPERERQTLAAALWHNAHTRDDYQTKKALLAFKLFPNEVIEQLEKLQFTELKVVGLHFPTNEYGNQQWKGEEIDCMIAIHPIPDKTGKLEDKCVIKVEGQVLAPLTAESPTLAVGTQFKAAIVADPSTGVIATTPKGNTLKIGQIKNFAYREREWQKEEGKLTVTLVKNGRGKEMPLVTVDGNAMGVLDRESEMKLRERSLLNNKGFTFSARLENSPPTTAQIHVQPETVIYPWQQKEQEKQLEAKRTVYREKYEAYTSDILKNSARVCASRQEVDIEVAIRAYADTQDLHEVATILSQSDTVREWRAVIPHSRSWDEYLNQAKNYVRVIQAEAFTKLEKHQELG</sequence>
<gene>
    <name evidence="1" type="ORF">C7H19_24720</name>
</gene>